<evidence type="ECO:0000259" key="2">
    <source>
        <dbReference type="Pfam" id="PF07859"/>
    </source>
</evidence>
<evidence type="ECO:0000313" key="4">
    <source>
        <dbReference type="Proteomes" id="UP000642488"/>
    </source>
</evidence>
<evidence type="ECO:0000313" key="3">
    <source>
        <dbReference type="EMBL" id="MBJ3762179.1"/>
    </source>
</evidence>
<dbReference type="InterPro" id="IPR029058">
    <property type="entry name" value="AB_hydrolase_fold"/>
</dbReference>
<dbReference type="RefSeq" id="WP_198915356.1">
    <property type="nucleotide sequence ID" value="NZ_JAEKPD010000005.1"/>
</dbReference>
<dbReference type="PANTHER" id="PTHR48081:SF33">
    <property type="entry name" value="KYNURENINE FORMAMIDASE"/>
    <property type="match status" value="1"/>
</dbReference>
<reference evidence="3" key="1">
    <citation type="submission" date="2020-12" db="EMBL/GenBank/DDBJ databases">
        <title>Bacterial taxonomy.</title>
        <authorList>
            <person name="Pan X."/>
        </authorList>
    </citation>
    <scope>NUCLEOTIDE SEQUENCE</scope>
    <source>
        <strain evidence="3">KCTC 52957</strain>
    </source>
</reference>
<dbReference type="InterPro" id="IPR050300">
    <property type="entry name" value="GDXG_lipolytic_enzyme"/>
</dbReference>
<dbReference type="Proteomes" id="UP000642488">
    <property type="component" value="Unassembled WGS sequence"/>
</dbReference>
<protein>
    <submittedName>
        <fullName evidence="3">Alpha/beta hydrolase</fullName>
    </submittedName>
</protein>
<keyword evidence="4" id="KW-1185">Reference proteome</keyword>
<dbReference type="InterPro" id="IPR013094">
    <property type="entry name" value="AB_hydrolase_3"/>
</dbReference>
<sequence length="268" mass="29053">MTQELITALDDAYNNRDHIPDAENFPPRWRAEASAFRKALGKRAVSGFHYGDGARQTLDLFLPESAPRGTVVFVHGGYWRSFEPSDWSAFAGGALDAGWAVAMPGYTLAPEARISTMTREIVTALGLIADAVAGPIRLTGHSAGGHLAARMLCADALLPDALAARIERCVPISPLTDLRPLMETAMNEDLHLTHREAVAESPALQARALDVPVTVWVGGDERPAFLDQAQWLASAWGVPCEIDAGRHHFDVIDGLKDAESPLMRTILR</sequence>
<name>A0A934IHV3_9RHOB</name>
<evidence type="ECO:0000256" key="1">
    <source>
        <dbReference type="ARBA" id="ARBA00022801"/>
    </source>
</evidence>
<keyword evidence="1 3" id="KW-0378">Hydrolase</keyword>
<comment type="caution">
    <text evidence="3">The sequence shown here is derived from an EMBL/GenBank/DDBJ whole genome shotgun (WGS) entry which is preliminary data.</text>
</comment>
<accession>A0A934IHV3</accession>
<feature type="domain" description="Alpha/beta hydrolase fold-3" evidence="2">
    <location>
        <begin position="71"/>
        <end position="209"/>
    </location>
</feature>
<dbReference type="EMBL" id="JAEKPD010000005">
    <property type="protein sequence ID" value="MBJ3762179.1"/>
    <property type="molecule type" value="Genomic_DNA"/>
</dbReference>
<dbReference type="PANTHER" id="PTHR48081">
    <property type="entry name" value="AB HYDROLASE SUPERFAMILY PROTEIN C4A8.06C"/>
    <property type="match status" value="1"/>
</dbReference>
<dbReference type="Gene3D" id="3.40.50.1820">
    <property type="entry name" value="alpha/beta hydrolase"/>
    <property type="match status" value="1"/>
</dbReference>
<organism evidence="3 4">
    <name type="scientific">Palleronia pontilimi</name>
    <dbReference type="NCBI Taxonomy" id="1964209"/>
    <lineage>
        <taxon>Bacteria</taxon>
        <taxon>Pseudomonadati</taxon>
        <taxon>Pseudomonadota</taxon>
        <taxon>Alphaproteobacteria</taxon>
        <taxon>Rhodobacterales</taxon>
        <taxon>Roseobacteraceae</taxon>
        <taxon>Palleronia</taxon>
    </lineage>
</organism>
<gene>
    <name evidence="3" type="ORF">ILP92_05410</name>
</gene>
<dbReference type="SUPFAM" id="SSF53474">
    <property type="entry name" value="alpha/beta-Hydrolases"/>
    <property type="match status" value="1"/>
</dbReference>
<dbReference type="Pfam" id="PF07859">
    <property type="entry name" value="Abhydrolase_3"/>
    <property type="match status" value="1"/>
</dbReference>
<dbReference type="AlphaFoldDB" id="A0A934IHV3"/>
<dbReference type="GO" id="GO:0016787">
    <property type="term" value="F:hydrolase activity"/>
    <property type="evidence" value="ECO:0007669"/>
    <property type="project" value="UniProtKB-KW"/>
</dbReference>
<proteinExistence type="predicted"/>